<dbReference type="Proteomes" id="UP000229740">
    <property type="component" value="Unassembled WGS sequence"/>
</dbReference>
<sequence length="955" mass="102871">MTLRSTFLALMRFLFMVWIAGMPCPVSAELPVIEKSAGNAAIHLSVLGVYESHLFDESAIEISAYDPKNKQLFVVKATEAALDVLDLSDPTHPTLKGRIDLSRYGDAVNSVAVHGELVAVALGVTQDAETNLHAAGKVVIMDVGATVLNSVEVGVLPDMLTFTPDGSMLLVANEGEPNLGASRDPEGSISLIDLSAGPRDLTVTQLGFSAFNAKFHSLRNAGVRLYPYGSSVAQDLEPEYIAVSPDGTTAFVSLQENSAFAVIDLEKKAVADILPMGLKDWSRGQPSLTQFVFAELPPLPGQAADGDPIIKLGGFSSLCFAGVRDDGKYEFYTTPDRGPNKPLCESKGSQTIFPRPVYEHRIVKFVIDPQNPHAGAVVTGEILLKREDGITPVTALPNIKDWKGEQQPVDTTGTLLAEKYDPYGGDMEGIAVDKNGDFWLVDESRPSIYHFNDKGILISRLVPKGTAALGGDPEGSYGDELLPEAYLSRRTNRGFGAAAYDLEKNIVYAFLQSPMNNPSTDAVKGSATIRILGIDAASSRPVAEYVYFLENAAWCLNAVDKIGAAAYIGNDEFYVIEEDASTHERDGKKFLFRINLRYADNLVGKTPGDFGGKTLEQLSADEFALLGFKAANKIKVLNLPSIGYTPSDKAEGLAILPNGSLAVLNDNDFAYDYTKNVLIETPEILGLISFDTGNTVDVIKDNNVKLEHQPIYGSFMPDAIAAYAVDGNTYYLTANEGDDRDDWYEDTVLSDTVKLGSLTLDPISFPENTAASALQSVSDLRISSIDGDVNGDGKYEYLTAYGARSFSIWDAYGNLVFDSGDAAERITAETAAANFNCSNDDNSLEDRSEKKGPEAEGLTLGEIDGKMYAFIGLERIGGILVYDVSDPYEAEFVQYINRRNFDVDPEDGTIDGTAGDLGPEGLLFLSADDSPNGSPLLLVSNEVSGSLTVFSIATE</sequence>
<feature type="domain" description="Choice-of-anchor I" evidence="2">
    <location>
        <begin position="53"/>
        <end position="288"/>
    </location>
</feature>
<evidence type="ECO:0000259" key="2">
    <source>
        <dbReference type="Pfam" id="PF22494"/>
    </source>
</evidence>
<dbReference type="PANTHER" id="PTHR46928:SF1">
    <property type="entry name" value="MESENCHYME-SPECIFIC CELL SURFACE GLYCOPROTEIN"/>
    <property type="match status" value="1"/>
</dbReference>
<evidence type="ECO:0000313" key="4">
    <source>
        <dbReference type="Proteomes" id="UP000229740"/>
    </source>
</evidence>
<dbReference type="AlphaFoldDB" id="A0A2G6E3X6"/>
<dbReference type="EMBL" id="PDPS01000031">
    <property type="protein sequence ID" value="PID56760.1"/>
    <property type="molecule type" value="Genomic_DNA"/>
</dbReference>
<name>A0A2G6E3X6_9BACT</name>
<comment type="caution">
    <text evidence="3">The sequence shown here is derived from an EMBL/GenBank/DDBJ whole genome shotgun (WGS) entry which is preliminary data.</text>
</comment>
<dbReference type="InterPro" id="IPR011048">
    <property type="entry name" value="Haem_d1_sf"/>
</dbReference>
<gene>
    <name evidence="3" type="ORF">CSB45_09975</name>
</gene>
<dbReference type="InterPro" id="IPR055188">
    <property type="entry name" value="Choice_anch_I"/>
</dbReference>
<feature type="domain" description="Phytase-like" evidence="1">
    <location>
        <begin position="312"/>
        <end position="669"/>
    </location>
</feature>
<dbReference type="Gene3D" id="2.130.10.10">
    <property type="entry name" value="YVTN repeat-like/Quinoprotein amine dehydrogenase"/>
    <property type="match status" value="1"/>
</dbReference>
<dbReference type="InterPro" id="IPR015943">
    <property type="entry name" value="WD40/YVTN_repeat-like_dom_sf"/>
</dbReference>
<dbReference type="PANTHER" id="PTHR46928">
    <property type="entry name" value="MESENCHYME-SPECIFIC CELL SURFACE GLYCOPROTEIN"/>
    <property type="match status" value="1"/>
</dbReference>
<dbReference type="SUPFAM" id="SSF51004">
    <property type="entry name" value="C-terminal (heme d1) domain of cytochrome cd1-nitrite reductase"/>
    <property type="match status" value="1"/>
</dbReference>
<proteinExistence type="predicted"/>
<dbReference type="SUPFAM" id="SSF50974">
    <property type="entry name" value="Nitrous oxide reductase, N-terminal domain"/>
    <property type="match status" value="1"/>
</dbReference>
<dbReference type="InterPro" id="IPR027372">
    <property type="entry name" value="Phytase-like_dom"/>
</dbReference>
<evidence type="ECO:0000259" key="1">
    <source>
        <dbReference type="Pfam" id="PF13449"/>
    </source>
</evidence>
<feature type="domain" description="Choice-of-anchor I" evidence="2">
    <location>
        <begin position="692"/>
        <end position="952"/>
    </location>
</feature>
<accession>A0A2G6E3X6</accession>
<dbReference type="Pfam" id="PF22494">
    <property type="entry name" value="choice_anch_I"/>
    <property type="match status" value="2"/>
</dbReference>
<protein>
    <submittedName>
        <fullName evidence="3">Calcium-binding protein</fullName>
    </submittedName>
</protein>
<organism evidence="3 4">
    <name type="scientific">candidate division KSB3 bacterium</name>
    <dbReference type="NCBI Taxonomy" id="2044937"/>
    <lineage>
        <taxon>Bacteria</taxon>
        <taxon>candidate division KSB3</taxon>
    </lineage>
</organism>
<dbReference type="InterPro" id="IPR011045">
    <property type="entry name" value="N2O_reductase_N"/>
</dbReference>
<reference evidence="3 4" key="1">
    <citation type="submission" date="2017-10" db="EMBL/GenBank/DDBJ databases">
        <title>Novel microbial diversity and functional potential in the marine mammal oral microbiome.</title>
        <authorList>
            <person name="Dudek N.K."/>
            <person name="Sun C.L."/>
            <person name="Burstein D."/>
            <person name="Kantor R.S."/>
            <person name="Aliaga Goltsman D.S."/>
            <person name="Bik E.M."/>
            <person name="Thomas B.C."/>
            <person name="Banfield J.F."/>
            <person name="Relman D.A."/>
        </authorList>
    </citation>
    <scope>NUCLEOTIDE SEQUENCE [LARGE SCALE GENOMIC DNA]</scope>
    <source>
        <strain evidence="3">DOLZORAL124_49_17</strain>
    </source>
</reference>
<dbReference type="Pfam" id="PF13449">
    <property type="entry name" value="Phytase-like"/>
    <property type="match status" value="1"/>
</dbReference>
<evidence type="ECO:0000313" key="3">
    <source>
        <dbReference type="EMBL" id="PID56760.1"/>
    </source>
</evidence>
<dbReference type="InterPro" id="IPR052956">
    <property type="entry name" value="Mesenchyme-surface_protein"/>
</dbReference>